<gene>
    <name evidence="2" type="ORF">PHACADRAFT_253546</name>
</gene>
<dbReference type="RefSeq" id="XP_007394282.1">
    <property type="nucleotide sequence ID" value="XM_007394220.1"/>
</dbReference>
<dbReference type="KEGG" id="pco:PHACADRAFT_253546"/>
<evidence type="ECO:0000313" key="2">
    <source>
        <dbReference type="EMBL" id="EKM56433.1"/>
    </source>
</evidence>
<dbReference type="AlphaFoldDB" id="K5VXY8"/>
<reference evidence="2 3" key="1">
    <citation type="journal article" date="2012" name="BMC Genomics">
        <title>Comparative genomics of the white-rot fungi, Phanerochaete carnosa and P. chrysosporium, to elucidate the genetic basis of the distinct wood types they colonize.</title>
        <authorList>
            <person name="Suzuki H."/>
            <person name="MacDonald J."/>
            <person name="Syed K."/>
            <person name="Salamov A."/>
            <person name="Hori C."/>
            <person name="Aerts A."/>
            <person name="Henrissat B."/>
            <person name="Wiebenga A."/>
            <person name="vanKuyk P.A."/>
            <person name="Barry K."/>
            <person name="Lindquist E."/>
            <person name="LaButti K."/>
            <person name="Lapidus A."/>
            <person name="Lucas S."/>
            <person name="Coutinho P."/>
            <person name="Gong Y."/>
            <person name="Samejima M."/>
            <person name="Mahadevan R."/>
            <person name="Abou-Zaid M."/>
            <person name="de Vries R.P."/>
            <person name="Igarashi K."/>
            <person name="Yadav J.S."/>
            <person name="Grigoriev I.V."/>
            <person name="Master E.R."/>
        </authorList>
    </citation>
    <scope>NUCLEOTIDE SEQUENCE [LARGE SCALE GENOMIC DNA]</scope>
    <source>
        <strain evidence="2 3">HHB-10118-sp</strain>
    </source>
</reference>
<proteinExistence type="predicted"/>
<evidence type="ECO:0000313" key="3">
    <source>
        <dbReference type="Proteomes" id="UP000008370"/>
    </source>
</evidence>
<name>K5VXY8_PHACS</name>
<dbReference type="HOGENOM" id="CLU_2850428_0_0_1"/>
<sequence length="65" mass="6962">MGGTMLNDETALKTARESGVTKADRPRHACKDAARLTNLNESAMSARKEAECGRVCSCGVSKYNV</sequence>
<protein>
    <submittedName>
        <fullName evidence="2">Uncharacterized protein</fullName>
    </submittedName>
</protein>
<feature type="region of interest" description="Disordered" evidence="1">
    <location>
        <begin position="1"/>
        <end position="27"/>
    </location>
</feature>
<evidence type="ECO:0000256" key="1">
    <source>
        <dbReference type="SAM" id="MobiDB-lite"/>
    </source>
</evidence>
<organism evidence="2 3">
    <name type="scientific">Phanerochaete carnosa (strain HHB-10118-sp)</name>
    <name type="common">White-rot fungus</name>
    <name type="synonym">Peniophora carnosa</name>
    <dbReference type="NCBI Taxonomy" id="650164"/>
    <lineage>
        <taxon>Eukaryota</taxon>
        <taxon>Fungi</taxon>
        <taxon>Dikarya</taxon>
        <taxon>Basidiomycota</taxon>
        <taxon>Agaricomycotina</taxon>
        <taxon>Agaricomycetes</taxon>
        <taxon>Polyporales</taxon>
        <taxon>Phanerochaetaceae</taxon>
        <taxon>Phanerochaete</taxon>
    </lineage>
</organism>
<accession>K5VXY8</accession>
<keyword evidence="3" id="KW-1185">Reference proteome</keyword>
<dbReference type="EMBL" id="JH930471">
    <property type="protein sequence ID" value="EKM56433.1"/>
    <property type="molecule type" value="Genomic_DNA"/>
</dbReference>
<dbReference type="Proteomes" id="UP000008370">
    <property type="component" value="Unassembled WGS sequence"/>
</dbReference>
<dbReference type="InParanoid" id="K5VXY8"/>
<dbReference type="GeneID" id="18915805"/>